<dbReference type="InterPro" id="IPR022673">
    <property type="entry name" value="Hexokinase_C"/>
</dbReference>
<evidence type="ECO:0000256" key="6">
    <source>
        <dbReference type="ARBA" id="ARBA00022741"/>
    </source>
</evidence>
<dbReference type="GO" id="GO:0001678">
    <property type="term" value="P:intracellular glucose homeostasis"/>
    <property type="evidence" value="ECO:0007669"/>
    <property type="project" value="InterPro"/>
</dbReference>
<evidence type="ECO:0000259" key="12">
    <source>
        <dbReference type="Pfam" id="PF00349"/>
    </source>
</evidence>
<keyword evidence="15" id="KW-1185">Reference proteome</keyword>
<dbReference type="GeneTree" id="ENSGT00950000182787"/>
<dbReference type="AlphaFoldDB" id="H2RYM6"/>
<dbReference type="GO" id="GO:0005536">
    <property type="term" value="F:D-glucose binding"/>
    <property type="evidence" value="ECO:0007669"/>
    <property type="project" value="InterPro"/>
</dbReference>
<evidence type="ECO:0000256" key="9">
    <source>
        <dbReference type="ARBA" id="ARBA00023152"/>
    </source>
</evidence>
<keyword evidence="8" id="KW-0067">ATP-binding</keyword>
<feature type="domain" description="Hexokinase C-terminal" evidence="13">
    <location>
        <begin position="673"/>
        <end position="799"/>
    </location>
</feature>
<evidence type="ECO:0000256" key="3">
    <source>
        <dbReference type="ARBA" id="ARBA00009225"/>
    </source>
</evidence>
<name>H2RYM6_TAKRU</name>
<dbReference type="Pfam" id="PF00349">
    <property type="entry name" value="Hexokinase_1"/>
    <property type="match status" value="2"/>
</dbReference>
<dbReference type="InterPro" id="IPR022672">
    <property type="entry name" value="Hexokinase_N"/>
</dbReference>
<dbReference type="PROSITE" id="PS00378">
    <property type="entry name" value="HEXOKINASE_1"/>
    <property type="match status" value="1"/>
</dbReference>
<dbReference type="SUPFAM" id="SSF53067">
    <property type="entry name" value="Actin-like ATPase domain"/>
    <property type="match status" value="4"/>
</dbReference>
<dbReference type="InterPro" id="IPR043129">
    <property type="entry name" value="ATPase_NBD"/>
</dbReference>
<proteinExistence type="inferred from homology"/>
<evidence type="ECO:0000256" key="4">
    <source>
        <dbReference type="ARBA" id="ARBA00012324"/>
    </source>
</evidence>
<dbReference type="PANTHER" id="PTHR19443">
    <property type="entry name" value="HEXOKINASE"/>
    <property type="match status" value="1"/>
</dbReference>
<feature type="domain" description="Hexokinase C-terminal" evidence="13">
    <location>
        <begin position="804"/>
        <end position="859"/>
    </location>
</feature>
<evidence type="ECO:0000256" key="5">
    <source>
        <dbReference type="ARBA" id="ARBA00022679"/>
    </source>
</evidence>
<dbReference type="Gene3D" id="3.30.420.40">
    <property type="match status" value="2"/>
</dbReference>
<dbReference type="GO" id="GO:0006096">
    <property type="term" value="P:glycolytic process"/>
    <property type="evidence" value="ECO:0007669"/>
    <property type="project" value="UniProtKB-UniPathway"/>
</dbReference>
<feature type="domain" description="Hexokinase N-terminal" evidence="12">
    <location>
        <begin position="469"/>
        <end position="665"/>
    </location>
</feature>
<comment type="catalytic activity">
    <reaction evidence="11">
        <text>D-glucose + ATP = D-glucose 6-phosphate + ADP + H(+)</text>
        <dbReference type="Rhea" id="RHEA:17825"/>
        <dbReference type="ChEBI" id="CHEBI:4167"/>
        <dbReference type="ChEBI" id="CHEBI:15378"/>
        <dbReference type="ChEBI" id="CHEBI:30616"/>
        <dbReference type="ChEBI" id="CHEBI:61548"/>
        <dbReference type="ChEBI" id="CHEBI:456216"/>
        <dbReference type="EC" id="2.7.1.1"/>
    </reaction>
    <physiologicalReaction direction="left-to-right" evidence="11">
        <dbReference type="Rhea" id="RHEA:17826"/>
    </physiologicalReaction>
</comment>
<dbReference type="PANTHER" id="PTHR19443:SF28">
    <property type="entry name" value="HEXOKINASE HKDC1"/>
    <property type="match status" value="1"/>
</dbReference>
<dbReference type="Proteomes" id="UP000005226">
    <property type="component" value="Chromosome 13"/>
</dbReference>
<evidence type="ECO:0000256" key="10">
    <source>
        <dbReference type="ARBA" id="ARBA00044613"/>
    </source>
</evidence>
<keyword evidence="7" id="KW-0418">Kinase</keyword>
<comment type="catalytic activity">
    <reaction evidence="10">
        <text>a D-hexose + ATP = a D-hexose 6-phosphate + ADP + H(+)</text>
        <dbReference type="Rhea" id="RHEA:22740"/>
        <dbReference type="ChEBI" id="CHEBI:4194"/>
        <dbReference type="ChEBI" id="CHEBI:15378"/>
        <dbReference type="ChEBI" id="CHEBI:30616"/>
        <dbReference type="ChEBI" id="CHEBI:229467"/>
        <dbReference type="ChEBI" id="CHEBI:456216"/>
        <dbReference type="EC" id="2.7.1.1"/>
    </reaction>
    <physiologicalReaction direction="left-to-right" evidence="10">
        <dbReference type="Rhea" id="RHEA:22741"/>
    </physiologicalReaction>
</comment>
<feature type="domain" description="Hexokinase N-terminal" evidence="12">
    <location>
        <begin position="25"/>
        <end position="220"/>
    </location>
</feature>
<dbReference type="GO" id="GO:0005829">
    <property type="term" value="C:cytosol"/>
    <property type="evidence" value="ECO:0007669"/>
    <property type="project" value="UniProtKB-SubCell"/>
</dbReference>
<keyword evidence="9" id="KW-0324">Glycolysis</keyword>
<sequence>MQPSQECSLYVPSWVLPDLFGVFQVDETLAPFKLTHEQLMLVKSRMRAGLEAGLRNKGPSAVKMLPSFVYRTPDGTERGKYLALDLGGTNFRALLVNFKRGLQQNTRVNHKIYTIPLEIMQGTGEELFDHIAQCVSDFLDYMGMKNAHLPAGFTFSFPCEQTALDTGTLVSWTKGYKATDCEGHDVVEMLKEAIKRRNEFDLDIVAVVNDTVGTMMSCAYEDPQCEIGLIAGTGTNVCYMEEDDKNEDDSRDEEITKMCINTEWGGLGDDGSLEDIITPYDAEVNRMSVNPGKQSFEKLTSGMYLGEIVRQVLLDLTSGGLLFRGRVTETLKTTGIFETKYLSQIESDRVALLQVRSILQQLGLKGTCDDSIFIVQQVCGAVSRRAAQLCGAGMAAVVDKIRENRRLDHLKITVGVDGALYKLHPHFSRVLEETVRSLAPHCNVTFLPSEEGSGKGAALITAVAKQKPIDKYLYSMRFSDETLLDIMHQFRREMVKGLGRDTNPTAALKMLPTFVRSIPDGSEKGDFIALDLGGSNFRILRVKVSHEKKQTVQMESQIYDTPEDIIHGTGTKLFDHVAECLGDFMEKHNIKDKKLPVGFTFSFPCQQTKLDEGVLITWTKRFKASGVEGMDVVKLLSKAIKKRGNYDAEIMAVVNDTVGTMMTCGFDDQRCEVGIIIGTGTNACYMEELRNIDLVEGDEGRMCVNTEWGAFGDDGRLEDIRTEFDREIDRGSLNPGKQLFEKMVSGMYLGELVRLILVKMAREGLLFEGRITPELLTRGKFETKHISAIEKRGCQRLKENKGMTRLRTTIGIDGSLYKMHPQYARRLHKTVRRLVPDIDVRFLLSESGSGKGAAMVTAVAYRLAEHSRQIAEILSEFRLTTEQLLEVRTVRWGLC</sequence>
<comment type="similarity">
    <text evidence="3">Belongs to the hexokinase family.</text>
</comment>
<dbReference type="Ensembl" id="ENSTRUT00000005279.3">
    <property type="protein sequence ID" value="ENSTRUP00000005247.3"/>
    <property type="gene ID" value="ENSTRUG00000002415.3"/>
</dbReference>
<dbReference type="InterPro" id="IPR019807">
    <property type="entry name" value="Hexokinase_BS"/>
</dbReference>
<gene>
    <name evidence="14" type="primary">hk1</name>
</gene>
<protein>
    <recommendedName>
        <fullName evidence="4">hexokinase</fullName>
        <ecNumber evidence="4">2.7.1.1</ecNumber>
    </recommendedName>
</protein>
<dbReference type="UniPathway" id="UPA00109">
    <property type="reaction ID" value="UER00180"/>
</dbReference>
<reference evidence="14" key="2">
    <citation type="submission" date="2025-08" db="UniProtKB">
        <authorList>
            <consortium name="Ensembl"/>
        </authorList>
    </citation>
    <scope>IDENTIFICATION</scope>
</reference>
<reference evidence="14" key="3">
    <citation type="submission" date="2025-09" db="UniProtKB">
        <authorList>
            <consortium name="Ensembl"/>
        </authorList>
    </citation>
    <scope>IDENTIFICATION</scope>
</reference>
<dbReference type="HOGENOM" id="CLU_014393_1_0_1"/>
<dbReference type="GO" id="GO:0006006">
    <property type="term" value="P:glucose metabolic process"/>
    <property type="evidence" value="ECO:0007669"/>
    <property type="project" value="TreeGrafter"/>
</dbReference>
<dbReference type="STRING" id="31033.ENSTRUP00000070994"/>
<evidence type="ECO:0000256" key="11">
    <source>
        <dbReference type="ARBA" id="ARBA00048160"/>
    </source>
</evidence>
<dbReference type="InterPro" id="IPR001312">
    <property type="entry name" value="Hexokinase"/>
</dbReference>
<keyword evidence="6" id="KW-0547">Nucleotide-binding</keyword>
<evidence type="ECO:0000256" key="8">
    <source>
        <dbReference type="ARBA" id="ARBA00022840"/>
    </source>
</evidence>
<evidence type="ECO:0000313" key="14">
    <source>
        <dbReference type="Ensembl" id="ENSTRUP00000005247.3"/>
    </source>
</evidence>
<dbReference type="GO" id="GO:0005524">
    <property type="term" value="F:ATP binding"/>
    <property type="evidence" value="ECO:0007669"/>
    <property type="project" value="UniProtKB-KW"/>
</dbReference>
<organism evidence="14 15">
    <name type="scientific">Takifugu rubripes</name>
    <name type="common">Japanese pufferfish</name>
    <name type="synonym">Fugu rubripes</name>
    <dbReference type="NCBI Taxonomy" id="31033"/>
    <lineage>
        <taxon>Eukaryota</taxon>
        <taxon>Metazoa</taxon>
        <taxon>Chordata</taxon>
        <taxon>Craniata</taxon>
        <taxon>Vertebrata</taxon>
        <taxon>Euteleostomi</taxon>
        <taxon>Actinopterygii</taxon>
        <taxon>Neopterygii</taxon>
        <taxon>Teleostei</taxon>
        <taxon>Neoteleostei</taxon>
        <taxon>Acanthomorphata</taxon>
        <taxon>Eupercaria</taxon>
        <taxon>Tetraodontiformes</taxon>
        <taxon>Tetradontoidea</taxon>
        <taxon>Tetraodontidae</taxon>
        <taxon>Takifugu</taxon>
    </lineage>
</organism>
<dbReference type="EC" id="2.7.1.1" evidence="4"/>
<accession>H2RYM6</accession>
<dbReference type="PROSITE" id="PS51748">
    <property type="entry name" value="HEXOKINASE_2"/>
    <property type="match status" value="2"/>
</dbReference>
<comment type="pathway">
    <text evidence="1">Carbohydrate degradation; glycolysis; D-glyceraldehyde 3-phosphate and glycerone phosphate from D-glucose: step 1/4.</text>
</comment>
<evidence type="ECO:0000256" key="1">
    <source>
        <dbReference type="ARBA" id="ARBA00004888"/>
    </source>
</evidence>
<dbReference type="Pfam" id="PF03727">
    <property type="entry name" value="Hexokinase_2"/>
    <property type="match status" value="3"/>
</dbReference>
<dbReference type="Gene3D" id="3.40.367.20">
    <property type="match status" value="3"/>
</dbReference>
<feature type="domain" description="Hexokinase C-terminal" evidence="13">
    <location>
        <begin position="226"/>
        <end position="463"/>
    </location>
</feature>
<reference evidence="14 15" key="1">
    <citation type="journal article" date="2011" name="Genome Biol. Evol.">
        <title>Integration of the genetic map and genome assembly of fugu facilitates insights into distinct features of genome evolution in teleosts and mammals.</title>
        <authorList>
            <person name="Kai W."/>
            <person name="Kikuchi K."/>
            <person name="Tohari S."/>
            <person name="Chew A.K."/>
            <person name="Tay A."/>
            <person name="Fujiwara A."/>
            <person name="Hosoya S."/>
            <person name="Suetake H."/>
            <person name="Naruse K."/>
            <person name="Brenner S."/>
            <person name="Suzuki Y."/>
            <person name="Venkatesh B."/>
        </authorList>
    </citation>
    <scope>NUCLEOTIDE SEQUENCE [LARGE SCALE GENOMIC DNA]</scope>
</reference>
<dbReference type="GO" id="GO:0008865">
    <property type="term" value="F:fructokinase activity"/>
    <property type="evidence" value="ECO:0007669"/>
    <property type="project" value="TreeGrafter"/>
</dbReference>
<evidence type="ECO:0000313" key="15">
    <source>
        <dbReference type="Proteomes" id="UP000005226"/>
    </source>
</evidence>
<evidence type="ECO:0000256" key="7">
    <source>
        <dbReference type="ARBA" id="ARBA00022777"/>
    </source>
</evidence>
<dbReference type="GO" id="GO:0005741">
    <property type="term" value="C:mitochondrial outer membrane"/>
    <property type="evidence" value="ECO:0007669"/>
    <property type="project" value="UniProtKB-SubCell"/>
</dbReference>
<comment type="pathway">
    <text evidence="2">Carbohydrate metabolism; hexose metabolism.</text>
</comment>
<dbReference type="eggNOG" id="KOG1369">
    <property type="taxonomic scope" value="Eukaryota"/>
</dbReference>
<dbReference type="UniPathway" id="UPA00242"/>
<evidence type="ECO:0000256" key="2">
    <source>
        <dbReference type="ARBA" id="ARBA00005028"/>
    </source>
</evidence>
<evidence type="ECO:0000259" key="13">
    <source>
        <dbReference type="Pfam" id="PF03727"/>
    </source>
</evidence>
<keyword evidence="5" id="KW-0808">Transferase</keyword>
<dbReference type="FunFam" id="3.40.367.20:FF:000020">
    <property type="entry name" value="Hexokinase-1"/>
    <property type="match status" value="2"/>
</dbReference>
<dbReference type="GO" id="GO:0004340">
    <property type="term" value="F:glucokinase activity"/>
    <property type="evidence" value="ECO:0007669"/>
    <property type="project" value="TreeGrafter"/>
</dbReference>
<dbReference type="PRINTS" id="PR00475">
    <property type="entry name" value="HEXOKINASE"/>
</dbReference>
<dbReference type="FunFam" id="3.30.420.40:FF:000015">
    <property type="entry name" value="Hexokinase 1"/>
    <property type="match status" value="2"/>
</dbReference>